<dbReference type="AlphaFoldDB" id="A0A9D5C5N5"/>
<feature type="transmembrane region" description="Helical" evidence="7">
    <location>
        <begin position="154"/>
        <end position="172"/>
    </location>
</feature>
<comment type="similarity">
    <text evidence="2">Belongs to the WRB/GET1 family.</text>
</comment>
<reference evidence="8" key="2">
    <citation type="journal article" date="2022" name="Hortic Res">
        <title>The genome of Dioscorea zingiberensis sheds light on the biosynthesis, origin and evolution of the medicinally important diosgenin saponins.</title>
        <authorList>
            <person name="Li Y."/>
            <person name="Tan C."/>
            <person name="Li Z."/>
            <person name="Guo J."/>
            <person name="Li S."/>
            <person name="Chen X."/>
            <person name="Wang C."/>
            <person name="Dai X."/>
            <person name="Yang H."/>
            <person name="Song W."/>
            <person name="Hou L."/>
            <person name="Xu J."/>
            <person name="Tong Z."/>
            <person name="Xu A."/>
            <person name="Yuan X."/>
            <person name="Wang W."/>
            <person name="Yang Q."/>
            <person name="Chen L."/>
            <person name="Sun Z."/>
            <person name="Wang K."/>
            <person name="Pan B."/>
            <person name="Chen J."/>
            <person name="Bao Y."/>
            <person name="Liu F."/>
            <person name="Qi X."/>
            <person name="Gang D.R."/>
            <person name="Wen J."/>
            <person name="Li J."/>
        </authorList>
    </citation>
    <scope>NUCLEOTIDE SEQUENCE</scope>
    <source>
        <strain evidence="8">Dzin_1.0</strain>
    </source>
</reference>
<dbReference type="EMBL" id="JAGGNH010000007">
    <property type="protein sequence ID" value="KAJ0966759.1"/>
    <property type="molecule type" value="Genomic_DNA"/>
</dbReference>
<dbReference type="InterPro" id="IPR028945">
    <property type="entry name" value="Get1"/>
</dbReference>
<name>A0A9D5C5N5_9LILI</name>
<keyword evidence="5 7" id="KW-1133">Transmembrane helix</keyword>
<dbReference type="GO" id="GO:0043495">
    <property type="term" value="F:protein-membrane adaptor activity"/>
    <property type="evidence" value="ECO:0007669"/>
    <property type="project" value="TreeGrafter"/>
</dbReference>
<evidence type="ECO:0000313" key="8">
    <source>
        <dbReference type="EMBL" id="KAJ0966759.1"/>
    </source>
</evidence>
<dbReference type="PANTHER" id="PTHR42650">
    <property type="entry name" value="TAIL-ANCHORED PROTEIN INSERTION RECEPTOR WRB"/>
    <property type="match status" value="1"/>
</dbReference>
<organism evidence="8 9">
    <name type="scientific">Dioscorea zingiberensis</name>
    <dbReference type="NCBI Taxonomy" id="325984"/>
    <lineage>
        <taxon>Eukaryota</taxon>
        <taxon>Viridiplantae</taxon>
        <taxon>Streptophyta</taxon>
        <taxon>Embryophyta</taxon>
        <taxon>Tracheophyta</taxon>
        <taxon>Spermatophyta</taxon>
        <taxon>Magnoliopsida</taxon>
        <taxon>Liliopsida</taxon>
        <taxon>Dioscoreales</taxon>
        <taxon>Dioscoreaceae</taxon>
        <taxon>Dioscorea</taxon>
    </lineage>
</organism>
<keyword evidence="6 7" id="KW-0472">Membrane</keyword>
<evidence type="ECO:0000256" key="7">
    <source>
        <dbReference type="SAM" id="Phobius"/>
    </source>
</evidence>
<accession>A0A9D5C5N5</accession>
<gene>
    <name evidence="8" type="ORF">J5N97_023676</name>
</gene>
<keyword evidence="4" id="KW-0256">Endoplasmic reticulum</keyword>
<evidence type="ECO:0000256" key="5">
    <source>
        <dbReference type="ARBA" id="ARBA00022989"/>
    </source>
</evidence>
<protein>
    <recommendedName>
        <fullName evidence="10">Tail-anchored protein insertion receptor WRB</fullName>
    </recommendedName>
</protein>
<evidence type="ECO:0000256" key="3">
    <source>
        <dbReference type="ARBA" id="ARBA00022692"/>
    </source>
</evidence>
<dbReference type="Proteomes" id="UP001085076">
    <property type="component" value="Miscellaneous, Linkage group lg07"/>
</dbReference>
<comment type="caution">
    <text evidence="8">The sequence shown here is derived from an EMBL/GenBank/DDBJ whole genome shotgun (WGS) entry which is preliminary data.</text>
</comment>
<dbReference type="Pfam" id="PF04420">
    <property type="entry name" value="CHD5"/>
    <property type="match status" value="1"/>
</dbReference>
<dbReference type="GO" id="GO:0005789">
    <property type="term" value="C:endoplasmic reticulum membrane"/>
    <property type="evidence" value="ECO:0007669"/>
    <property type="project" value="UniProtKB-SubCell"/>
</dbReference>
<reference evidence="8" key="1">
    <citation type="submission" date="2021-03" db="EMBL/GenBank/DDBJ databases">
        <authorList>
            <person name="Li Z."/>
            <person name="Yang C."/>
        </authorList>
    </citation>
    <scope>NUCLEOTIDE SEQUENCE</scope>
    <source>
        <strain evidence="8">Dzin_1.0</strain>
        <tissue evidence="8">Leaf</tissue>
    </source>
</reference>
<sequence>MDVFLASGNGAGGAPLSPVSVLLLVLALQILDRFFELLKKKGSRSSEEIQLRMEIKDILKEASSLSTPSTFAQAAKLRRMAAAKEKELIKIYASVEQEERNKEQNLSEGLYKKILMGVKISLYAVLCWRFWGIPVAAVPQHLLQPFGRVLSWKAGNSASGLVMIGIIPWLVLTSRVTKFLCQKLWTNILPK</sequence>
<evidence type="ECO:0000256" key="1">
    <source>
        <dbReference type="ARBA" id="ARBA00004586"/>
    </source>
</evidence>
<keyword evidence="9" id="KW-1185">Reference proteome</keyword>
<evidence type="ECO:0000313" key="9">
    <source>
        <dbReference type="Proteomes" id="UP001085076"/>
    </source>
</evidence>
<dbReference type="GO" id="GO:0043529">
    <property type="term" value="C:GET complex"/>
    <property type="evidence" value="ECO:0007669"/>
    <property type="project" value="TreeGrafter"/>
</dbReference>
<dbReference type="OrthoDB" id="512018at2759"/>
<proteinExistence type="inferred from homology"/>
<evidence type="ECO:0000256" key="4">
    <source>
        <dbReference type="ARBA" id="ARBA00022824"/>
    </source>
</evidence>
<evidence type="ECO:0008006" key="10">
    <source>
        <dbReference type="Google" id="ProtNLM"/>
    </source>
</evidence>
<evidence type="ECO:0000256" key="2">
    <source>
        <dbReference type="ARBA" id="ARBA00010799"/>
    </source>
</evidence>
<evidence type="ECO:0000256" key="6">
    <source>
        <dbReference type="ARBA" id="ARBA00023136"/>
    </source>
</evidence>
<dbReference type="GO" id="GO:0071816">
    <property type="term" value="P:tail-anchored membrane protein insertion into ER membrane"/>
    <property type="evidence" value="ECO:0007669"/>
    <property type="project" value="InterPro"/>
</dbReference>
<dbReference type="PANTHER" id="PTHR42650:SF1">
    <property type="entry name" value="GUIDED ENTRY OF TAIL-ANCHORED PROTEINS FACTOR 1"/>
    <property type="match status" value="1"/>
</dbReference>
<feature type="transmembrane region" description="Helical" evidence="7">
    <location>
        <begin position="12"/>
        <end position="31"/>
    </location>
</feature>
<keyword evidence="3 7" id="KW-0812">Transmembrane</keyword>
<feature type="transmembrane region" description="Helical" evidence="7">
    <location>
        <begin position="120"/>
        <end position="142"/>
    </location>
</feature>
<comment type="subcellular location">
    <subcellularLocation>
        <location evidence="1">Endoplasmic reticulum membrane</location>
    </subcellularLocation>
</comment>